<keyword evidence="3 6" id="KW-0597">Phosphoprotein</keyword>
<dbReference type="PANTHER" id="PTHR43547:SF2">
    <property type="entry name" value="HYBRID SIGNAL TRANSDUCTION HISTIDINE KINASE C"/>
    <property type="match status" value="1"/>
</dbReference>
<keyword evidence="10" id="KW-0808">Transferase</keyword>
<dbReference type="PANTHER" id="PTHR43547">
    <property type="entry name" value="TWO-COMPONENT HISTIDINE KINASE"/>
    <property type="match status" value="1"/>
</dbReference>
<dbReference type="STRING" id="623281.SAMN05421747_11034"/>
<dbReference type="GO" id="GO:0003700">
    <property type="term" value="F:DNA-binding transcription factor activity"/>
    <property type="evidence" value="ECO:0007669"/>
    <property type="project" value="InterPro"/>
</dbReference>
<dbReference type="Gene3D" id="3.30.565.10">
    <property type="entry name" value="Histidine kinase-like ATPase, C-terminal domain"/>
    <property type="match status" value="1"/>
</dbReference>
<dbReference type="InterPro" id="IPR015943">
    <property type="entry name" value="WD40/YVTN_repeat-like_dom_sf"/>
</dbReference>
<evidence type="ECO:0000259" key="7">
    <source>
        <dbReference type="PROSITE" id="PS01124"/>
    </source>
</evidence>
<evidence type="ECO:0000313" key="10">
    <source>
        <dbReference type="EMBL" id="SFC39431.1"/>
    </source>
</evidence>
<dbReference type="InterPro" id="IPR003661">
    <property type="entry name" value="HisK_dim/P_dom"/>
</dbReference>
<dbReference type="CDD" id="cd17574">
    <property type="entry name" value="REC_OmpR"/>
    <property type="match status" value="1"/>
</dbReference>
<dbReference type="SUPFAM" id="SSF47384">
    <property type="entry name" value="Homodimeric domain of signal transducing histidine kinase"/>
    <property type="match status" value="1"/>
</dbReference>
<evidence type="ECO:0000313" key="11">
    <source>
        <dbReference type="Proteomes" id="UP000199577"/>
    </source>
</evidence>
<organism evidence="10 11">
    <name type="scientific">Parapedobacter composti</name>
    <dbReference type="NCBI Taxonomy" id="623281"/>
    <lineage>
        <taxon>Bacteria</taxon>
        <taxon>Pseudomonadati</taxon>
        <taxon>Bacteroidota</taxon>
        <taxon>Sphingobacteriia</taxon>
        <taxon>Sphingobacteriales</taxon>
        <taxon>Sphingobacteriaceae</taxon>
        <taxon>Parapedobacter</taxon>
    </lineage>
</organism>
<dbReference type="RefSeq" id="WP_090973759.1">
    <property type="nucleotide sequence ID" value="NZ_FOLL01000010.1"/>
</dbReference>
<feature type="modified residue" description="4-aspartylphosphate" evidence="6">
    <location>
        <position position="1167"/>
    </location>
</feature>
<dbReference type="SMART" id="SM00388">
    <property type="entry name" value="HisKA"/>
    <property type="match status" value="1"/>
</dbReference>
<dbReference type="InterPro" id="IPR004358">
    <property type="entry name" value="Sig_transdc_His_kin-like_C"/>
</dbReference>
<evidence type="ECO:0000259" key="9">
    <source>
        <dbReference type="PROSITE" id="PS50110"/>
    </source>
</evidence>
<dbReference type="Gene3D" id="2.130.10.10">
    <property type="entry name" value="YVTN repeat-like/Quinoprotein amine dehydrogenase"/>
    <property type="match status" value="3"/>
</dbReference>
<dbReference type="InterPro" id="IPR011123">
    <property type="entry name" value="Y_Y_Y"/>
</dbReference>
<dbReference type="Pfam" id="PF02518">
    <property type="entry name" value="HATPase_c"/>
    <property type="match status" value="1"/>
</dbReference>
<keyword evidence="5" id="KW-0804">Transcription</keyword>
<dbReference type="InterPro" id="IPR036097">
    <property type="entry name" value="HisK_dim/P_sf"/>
</dbReference>
<dbReference type="PROSITE" id="PS01124">
    <property type="entry name" value="HTH_ARAC_FAMILY_2"/>
    <property type="match status" value="1"/>
</dbReference>
<dbReference type="SMART" id="SM00448">
    <property type="entry name" value="REC"/>
    <property type="match status" value="1"/>
</dbReference>
<dbReference type="OrthoDB" id="9809670at2"/>
<evidence type="ECO:0000259" key="8">
    <source>
        <dbReference type="PROSITE" id="PS50109"/>
    </source>
</evidence>
<keyword evidence="4" id="KW-0805">Transcription regulation</keyword>
<dbReference type="Pfam" id="PF00512">
    <property type="entry name" value="HisKA"/>
    <property type="match status" value="1"/>
</dbReference>
<dbReference type="InterPro" id="IPR018060">
    <property type="entry name" value="HTH_AraC"/>
</dbReference>
<dbReference type="InterPro" id="IPR005467">
    <property type="entry name" value="His_kinase_dom"/>
</dbReference>
<dbReference type="Pfam" id="PF00072">
    <property type="entry name" value="Response_reg"/>
    <property type="match status" value="1"/>
</dbReference>
<dbReference type="Pfam" id="PF07494">
    <property type="entry name" value="Reg_prop"/>
    <property type="match status" value="8"/>
</dbReference>
<dbReference type="InterPro" id="IPR036890">
    <property type="entry name" value="HATPase_C_sf"/>
</dbReference>
<evidence type="ECO:0000256" key="4">
    <source>
        <dbReference type="ARBA" id="ARBA00023015"/>
    </source>
</evidence>
<accession>A0A1I1IU38</accession>
<dbReference type="InterPro" id="IPR013783">
    <property type="entry name" value="Ig-like_fold"/>
</dbReference>
<keyword evidence="11" id="KW-1185">Reference proteome</keyword>
<dbReference type="SUPFAM" id="SSF63829">
    <property type="entry name" value="Calcium-dependent phosphotriesterase"/>
    <property type="match status" value="2"/>
</dbReference>
<protein>
    <recommendedName>
        <fullName evidence="2">histidine kinase</fullName>
        <ecNumber evidence="2">2.7.13.3</ecNumber>
    </recommendedName>
</protein>
<dbReference type="Gene3D" id="1.10.10.60">
    <property type="entry name" value="Homeodomain-like"/>
    <property type="match status" value="2"/>
</dbReference>
<dbReference type="PROSITE" id="PS50110">
    <property type="entry name" value="RESPONSE_REGULATORY"/>
    <property type="match status" value="1"/>
</dbReference>
<dbReference type="EMBL" id="FOLL01000010">
    <property type="protein sequence ID" value="SFC39431.1"/>
    <property type="molecule type" value="Genomic_DNA"/>
</dbReference>
<sequence length="1377" mass="154981">MLKNLYDFAAWLLLVLGLCAGYATARATNRPSADLPFHKLDMSHGLSFNSVMCLLEDSRGMLWVGTREGLNRYDGYQFETFRHSPNDSLSLSNSHINVIFESNAGEIWVGTANGLNRYNPATQGFRSYSAPPDATGLSNNYVKAMVEDTDGSLWIGTSNGLTVFDTDSGAFRHVYLSDANGNPNNIIALFRDADGLIWLGTKGGLYVWESGWFRRILVDPALEKQGDTFEIRDIRQDASGTYWVATEQHGIYAFRYAGGVFSIGKHFHTGNSTILSNQVRKLFADKGKLWLATLSGLSIFDVADETFTNIRYSIQKPEGISRGSIHDVIKDRFGGYWIATYSGGLNYYHPQHNLFEHHKRSAGRDDGLSENDVNGFLEDAEGNIWISTGRGLNHFNRASGLFSHYGTTEASGLSNRIIKAMVTDKRGNLWIGTYHGLNYYDIRAKKFYRYFHEPGRNSLNQNQVHALYMDGDGLLWIGMNMGELQVFDPATGIFTDVPGVGNIVSYIHEDSKGHLWIGTRSGLKCIDRVTRKPIDLSKLLKGFEQELLFVNWIIEDTGKRLWIGTQSSGLFLVKDNRLYWFGQRNGLASNTINAVLEDDNGDFWIATNAGLSKVEYRENATGQPTLISTDFSEIHGLQGAQFNPGCALKTASGQLLFGGINGFNIFSPEMITKQPYFPDVLFTRFEIHSKNPAAASIALGDMTRYPDSAITLRYDQRNVSIAFSGVNFVNPEATIYRYSLSSLEHGWVDLGKQRSINFTYLPIGTHEVKIQASTDPLAWGDQFAVLEIVVLPPWWLTKTAYVVYALLALSLSYAVFLFFHRRAKWKNQLYVEKLMREKEQRMLASKLEFFTDISHELRTPLTLILTPLDRLMHQRGLPEGLSNQLAMIRRNGQRMMEMVNQVLNLRRLETEAHVQLEAADDDLAVFLKEVVLTFKPLAIARRIRFDYASEPERLITAFDSSKLEIVMYNLLSNAFKFTAEGGQVSVHMRLISAATGVTPAADATDRSVRIEVSNSGAPIPPSVANRLFERYYSKTERADNQYPEGIGIGLELSKRMVELHNGYMEVACADGINRFAVVLPLRRLGTAGVTVDRTLPLQAEKTSLPPAIIAGQPKGEQQRLLIVEDNDEVRGLIRSLLDDHYRIEMAADGQKGWELALRTIPDLIISDIMMPVMDGIELCRRLKTDVRTSHIPVVLLTARATFAHKYEGYETGADAYITKPFSSNYLLLRIKNLIQQREAIRAQLQRASLFDPGTVLVNSLDDQILRKAKEYVERHMADSSFTIEQMSREVGLSRMHFHRKIKALTGLSPAEFVRIMRIKKAAAILRDNNVSVKETMALVGFENADHFRKCFKEQFGLLPSDYQRTNHQSTDRVNTAE</sequence>
<evidence type="ECO:0000256" key="3">
    <source>
        <dbReference type="ARBA" id="ARBA00022553"/>
    </source>
</evidence>
<evidence type="ECO:0000256" key="2">
    <source>
        <dbReference type="ARBA" id="ARBA00012438"/>
    </source>
</evidence>
<gene>
    <name evidence="10" type="ORF">SAMN05421747_11034</name>
</gene>
<dbReference type="InterPro" id="IPR001789">
    <property type="entry name" value="Sig_transdc_resp-reg_receiver"/>
</dbReference>
<dbReference type="Pfam" id="PF12833">
    <property type="entry name" value="HTH_18"/>
    <property type="match status" value="1"/>
</dbReference>
<dbReference type="Gene3D" id="3.40.50.2300">
    <property type="match status" value="1"/>
</dbReference>
<dbReference type="FunFam" id="1.10.287.130:FF:000045">
    <property type="entry name" value="Two-component system sensor histidine kinase/response regulator"/>
    <property type="match status" value="1"/>
</dbReference>
<dbReference type="Proteomes" id="UP000199577">
    <property type="component" value="Unassembled WGS sequence"/>
</dbReference>
<dbReference type="Gene3D" id="1.10.287.130">
    <property type="match status" value="1"/>
</dbReference>
<dbReference type="Gene3D" id="2.60.40.10">
    <property type="entry name" value="Immunoglobulins"/>
    <property type="match status" value="1"/>
</dbReference>
<proteinExistence type="predicted"/>
<comment type="catalytic activity">
    <reaction evidence="1">
        <text>ATP + protein L-histidine = ADP + protein N-phospho-L-histidine.</text>
        <dbReference type="EC" id="2.7.13.3"/>
    </reaction>
</comment>
<dbReference type="CDD" id="cd00082">
    <property type="entry name" value="HisKA"/>
    <property type="match status" value="1"/>
</dbReference>
<dbReference type="SUPFAM" id="SSF52172">
    <property type="entry name" value="CheY-like"/>
    <property type="match status" value="1"/>
</dbReference>
<reference evidence="10 11" key="1">
    <citation type="submission" date="2016-10" db="EMBL/GenBank/DDBJ databases">
        <authorList>
            <person name="de Groot N.N."/>
        </authorList>
    </citation>
    <scope>NUCLEOTIDE SEQUENCE [LARGE SCALE GENOMIC DNA]</scope>
    <source>
        <strain evidence="10 11">DSM 22900</strain>
    </source>
</reference>
<dbReference type="PROSITE" id="PS50109">
    <property type="entry name" value="HIS_KIN"/>
    <property type="match status" value="1"/>
</dbReference>
<dbReference type="EC" id="2.7.13.3" evidence="2"/>
<dbReference type="GO" id="GO:0000155">
    <property type="term" value="F:phosphorelay sensor kinase activity"/>
    <property type="evidence" value="ECO:0007669"/>
    <property type="project" value="InterPro"/>
</dbReference>
<dbReference type="GO" id="GO:0043565">
    <property type="term" value="F:sequence-specific DNA binding"/>
    <property type="evidence" value="ECO:0007669"/>
    <property type="project" value="InterPro"/>
</dbReference>
<evidence type="ECO:0000256" key="6">
    <source>
        <dbReference type="PROSITE-ProRule" id="PRU00169"/>
    </source>
</evidence>
<dbReference type="PRINTS" id="PR00344">
    <property type="entry name" value="BCTRLSENSOR"/>
</dbReference>
<evidence type="ECO:0000256" key="1">
    <source>
        <dbReference type="ARBA" id="ARBA00000085"/>
    </source>
</evidence>
<dbReference type="InterPro" id="IPR009057">
    <property type="entry name" value="Homeodomain-like_sf"/>
</dbReference>
<dbReference type="InterPro" id="IPR003594">
    <property type="entry name" value="HATPase_dom"/>
</dbReference>
<dbReference type="SUPFAM" id="SSF46689">
    <property type="entry name" value="Homeodomain-like"/>
    <property type="match status" value="2"/>
</dbReference>
<feature type="domain" description="HTH araC/xylS-type" evidence="7">
    <location>
        <begin position="1266"/>
        <end position="1365"/>
    </location>
</feature>
<dbReference type="Pfam" id="PF07495">
    <property type="entry name" value="Y_Y_Y"/>
    <property type="match status" value="1"/>
</dbReference>
<name>A0A1I1IU38_9SPHI</name>
<feature type="domain" description="Histidine kinase" evidence="8">
    <location>
        <begin position="852"/>
        <end position="1083"/>
    </location>
</feature>
<dbReference type="InterPro" id="IPR011110">
    <property type="entry name" value="Reg_prop"/>
</dbReference>
<keyword evidence="10" id="KW-0418">Kinase</keyword>
<dbReference type="InterPro" id="IPR011006">
    <property type="entry name" value="CheY-like_superfamily"/>
</dbReference>
<dbReference type="SUPFAM" id="SSF55874">
    <property type="entry name" value="ATPase domain of HSP90 chaperone/DNA topoisomerase II/histidine kinase"/>
    <property type="match status" value="1"/>
</dbReference>
<evidence type="ECO:0000256" key="5">
    <source>
        <dbReference type="ARBA" id="ARBA00023163"/>
    </source>
</evidence>
<dbReference type="SMART" id="SM00342">
    <property type="entry name" value="HTH_ARAC"/>
    <property type="match status" value="1"/>
</dbReference>
<feature type="domain" description="Response regulatory" evidence="9">
    <location>
        <begin position="1119"/>
        <end position="1234"/>
    </location>
</feature>
<dbReference type="SMART" id="SM00387">
    <property type="entry name" value="HATPase_c"/>
    <property type="match status" value="1"/>
</dbReference>